<evidence type="ECO:0000313" key="6">
    <source>
        <dbReference type="EMBL" id="BDX04096.1"/>
    </source>
</evidence>
<evidence type="ECO:0000313" key="7">
    <source>
        <dbReference type="Proteomes" id="UP001307608"/>
    </source>
</evidence>
<dbReference type="PROSITE" id="PS50931">
    <property type="entry name" value="HTH_LYSR"/>
    <property type="match status" value="1"/>
</dbReference>
<evidence type="ECO:0000256" key="4">
    <source>
        <dbReference type="ARBA" id="ARBA00023163"/>
    </source>
</evidence>
<comment type="similarity">
    <text evidence="1">Belongs to the LysR transcriptional regulatory family.</text>
</comment>
<sequence>MSLPYTALHTFHLAVRFGNLKQTADHLNLTESAVSHQIKRLEAQLGYALFYKSGRQLKTTPEGTHLAQELAHPFDHIDQTLSNTKRQAHNTITIYCLPSLIELWLLPKLLTFKQHYPEYNLIIRYHSSSPDYLDEHCLRIGSHEKESHSPYLTHTLFSAETIPVCSPIYLSQHAELSDERHLRKADLLHDHSEASWFDWFLKQGLSAPPSSKILYEDFHLLKMATLAAQGVALCPEILIQQDLKSGALIALSSQKGNIGRYYAIEQNRYAHSNVRLLIDHIGLDQA</sequence>
<dbReference type="SUPFAM" id="SSF53850">
    <property type="entry name" value="Periplasmic binding protein-like II"/>
    <property type="match status" value="1"/>
</dbReference>
<evidence type="ECO:0000259" key="5">
    <source>
        <dbReference type="PROSITE" id="PS50931"/>
    </source>
</evidence>
<protein>
    <submittedName>
        <fullName evidence="6">LysR family transcriptional regulator</fullName>
    </submittedName>
</protein>
<keyword evidence="4" id="KW-0804">Transcription</keyword>
<dbReference type="SUPFAM" id="SSF46785">
    <property type="entry name" value="Winged helix' DNA-binding domain"/>
    <property type="match status" value="1"/>
</dbReference>
<dbReference type="PRINTS" id="PR00039">
    <property type="entry name" value="HTHLYSR"/>
</dbReference>
<feature type="domain" description="HTH lysR-type" evidence="5">
    <location>
        <begin position="3"/>
        <end position="60"/>
    </location>
</feature>
<accession>A0ABN6WQ48</accession>
<keyword evidence="7" id="KW-1185">Reference proteome</keyword>
<reference evidence="6 7" key="1">
    <citation type="submission" date="2023-01" db="EMBL/GenBank/DDBJ databases">
        <title>Complete genome sequence of Marinomonas pontica strain 200518_36.</title>
        <authorList>
            <person name="Ueki S."/>
            <person name="Gajardo G."/>
            <person name="Maruyama F."/>
        </authorList>
    </citation>
    <scope>NUCLEOTIDE SEQUENCE [LARGE SCALE GENOMIC DNA]</scope>
    <source>
        <strain evidence="6 7">200518_36</strain>
    </source>
</reference>
<dbReference type="InterPro" id="IPR005119">
    <property type="entry name" value="LysR_subst-bd"/>
</dbReference>
<evidence type="ECO:0000256" key="3">
    <source>
        <dbReference type="ARBA" id="ARBA00023125"/>
    </source>
</evidence>
<dbReference type="InterPro" id="IPR000847">
    <property type="entry name" value="LysR_HTH_N"/>
</dbReference>
<organism evidence="6 7">
    <name type="scientific">Marinomonas pontica</name>
    <dbReference type="NCBI Taxonomy" id="264739"/>
    <lineage>
        <taxon>Bacteria</taxon>
        <taxon>Pseudomonadati</taxon>
        <taxon>Pseudomonadota</taxon>
        <taxon>Gammaproteobacteria</taxon>
        <taxon>Oceanospirillales</taxon>
        <taxon>Oceanospirillaceae</taxon>
        <taxon>Marinomonas</taxon>
    </lineage>
</organism>
<dbReference type="Gene3D" id="1.10.10.10">
    <property type="entry name" value="Winged helix-like DNA-binding domain superfamily/Winged helix DNA-binding domain"/>
    <property type="match status" value="1"/>
</dbReference>
<evidence type="ECO:0000256" key="2">
    <source>
        <dbReference type="ARBA" id="ARBA00023015"/>
    </source>
</evidence>
<dbReference type="EMBL" id="AP027271">
    <property type="protein sequence ID" value="BDX04096.1"/>
    <property type="molecule type" value="Genomic_DNA"/>
</dbReference>
<dbReference type="PANTHER" id="PTHR30537:SF32">
    <property type="entry name" value="HTH-TYPE TRANSCRIPTIONAL REGULATOR DSDC"/>
    <property type="match status" value="1"/>
</dbReference>
<dbReference type="RefSeq" id="WP_338269091.1">
    <property type="nucleotide sequence ID" value="NZ_AP027271.1"/>
</dbReference>
<dbReference type="InterPro" id="IPR036388">
    <property type="entry name" value="WH-like_DNA-bd_sf"/>
</dbReference>
<dbReference type="PANTHER" id="PTHR30537">
    <property type="entry name" value="HTH-TYPE TRANSCRIPTIONAL REGULATOR"/>
    <property type="match status" value="1"/>
</dbReference>
<dbReference type="Pfam" id="PF03466">
    <property type="entry name" value="LysR_substrate"/>
    <property type="match status" value="1"/>
</dbReference>
<dbReference type="Gene3D" id="3.40.190.10">
    <property type="entry name" value="Periplasmic binding protein-like II"/>
    <property type="match status" value="2"/>
</dbReference>
<keyword evidence="2" id="KW-0805">Transcription regulation</keyword>
<keyword evidence="3" id="KW-0238">DNA-binding</keyword>
<dbReference type="Proteomes" id="UP001307608">
    <property type="component" value="Chromosome"/>
</dbReference>
<name>A0ABN6WQ48_9GAMM</name>
<dbReference type="InterPro" id="IPR058163">
    <property type="entry name" value="LysR-type_TF_proteobact-type"/>
</dbReference>
<dbReference type="InterPro" id="IPR036390">
    <property type="entry name" value="WH_DNA-bd_sf"/>
</dbReference>
<evidence type="ECO:0000256" key="1">
    <source>
        <dbReference type="ARBA" id="ARBA00009437"/>
    </source>
</evidence>
<proteinExistence type="inferred from homology"/>
<dbReference type="Pfam" id="PF00126">
    <property type="entry name" value="HTH_1"/>
    <property type="match status" value="1"/>
</dbReference>
<gene>
    <name evidence="6" type="ORF">MACH16_28440</name>
</gene>